<feature type="domain" description="HMA" evidence="6">
    <location>
        <begin position="1"/>
        <end position="67"/>
    </location>
</feature>
<gene>
    <name evidence="7" type="ORF">GCM10009118_20660</name>
</gene>
<dbReference type="Pfam" id="PF07291">
    <property type="entry name" value="MauE"/>
    <property type="match status" value="1"/>
</dbReference>
<dbReference type="RefSeq" id="WP_343787374.1">
    <property type="nucleotide sequence ID" value="NZ_BAAAFH010000011.1"/>
</dbReference>
<keyword evidence="4 5" id="KW-0472">Membrane</keyword>
<dbReference type="CDD" id="cd00371">
    <property type="entry name" value="HMA"/>
    <property type="match status" value="1"/>
</dbReference>
<proteinExistence type="predicted"/>
<accession>A0ABN1MRZ2</accession>
<feature type="transmembrane region" description="Helical" evidence="5">
    <location>
        <begin position="112"/>
        <end position="130"/>
    </location>
</feature>
<evidence type="ECO:0000259" key="6">
    <source>
        <dbReference type="PROSITE" id="PS50846"/>
    </source>
</evidence>
<evidence type="ECO:0000256" key="4">
    <source>
        <dbReference type="ARBA" id="ARBA00023136"/>
    </source>
</evidence>
<reference evidence="7 8" key="1">
    <citation type="journal article" date="2019" name="Int. J. Syst. Evol. Microbiol.">
        <title>The Global Catalogue of Microorganisms (GCM) 10K type strain sequencing project: providing services to taxonomists for standard genome sequencing and annotation.</title>
        <authorList>
            <consortium name="The Broad Institute Genomics Platform"/>
            <consortium name="The Broad Institute Genome Sequencing Center for Infectious Disease"/>
            <person name="Wu L."/>
            <person name="Ma J."/>
        </authorList>
    </citation>
    <scope>NUCLEOTIDE SEQUENCE [LARGE SCALE GENOMIC DNA]</scope>
    <source>
        <strain evidence="7 8">JCM 16083</strain>
    </source>
</reference>
<evidence type="ECO:0000256" key="3">
    <source>
        <dbReference type="ARBA" id="ARBA00022989"/>
    </source>
</evidence>
<dbReference type="Pfam" id="PF00403">
    <property type="entry name" value="HMA"/>
    <property type="match status" value="1"/>
</dbReference>
<keyword evidence="8" id="KW-1185">Reference proteome</keyword>
<protein>
    <recommendedName>
        <fullName evidence="6">HMA domain-containing protein</fullName>
    </recommendedName>
</protein>
<organism evidence="7 8">
    <name type="scientific">Wandonia haliotis</name>
    <dbReference type="NCBI Taxonomy" id="574963"/>
    <lineage>
        <taxon>Bacteria</taxon>
        <taxon>Pseudomonadati</taxon>
        <taxon>Bacteroidota</taxon>
        <taxon>Flavobacteriia</taxon>
        <taxon>Flavobacteriales</taxon>
        <taxon>Crocinitomicaceae</taxon>
        <taxon>Wandonia</taxon>
    </lineage>
</organism>
<dbReference type="Gene3D" id="3.30.70.100">
    <property type="match status" value="1"/>
</dbReference>
<evidence type="ECO:0000256" key="5">
    <source>
        <dbReference type="SAM" id="Phobius"/>
    </source>
</evidence>
<dbReference type="InterPro" id="IPR006121">
    <property type="entry name" value="HMA_dom"/>
</dbReference>
<dbReference type="PROSITE" id="PS50846">
    <property type="entry name" value="HMA_2"/>
    <property type="match status" value="1"/>
</dbReference>
<evidence type="ECO:0000313" key="7">
    <source>
        <dbReference type="EMBL" id="GAA0875657.1"/>
    </source>
</evidence>
<sequence>MTHTYQITGMTCGSCEAKVKSALLAVEHVTATEVSKETASATITMDKHIPLSELQKTLGAKYQISAIHHRESIEQTKSWLATYKPVLLIFFYILVVTALIEFSTEQIDYSRWMRHFMAGFFLTFSFFKMLNLKGFKESYVMYDIVARKFPVWGYIYAFTELFLGIAFLLNFNPVLVNSITFVVMSVSIIGVLKTVLNKKTIKCACLGDVFNLPMSTVTIIEDGLMILMSLGMLYMAFN</sequence>
<dbReference type="SUPFAM" id="SSF55008">
    <property type="entry name" value="HMA, heavy metal-associated domain"/>
    <property type="match status" value="1"/>
</dbReference>
<dbReference type="Proteomes" id="UP001501126">
    <property type="component" value="Unassembled WGS sequence"/>
</dbReference>
<dbReference type="InterPro" id="IPR036163">
    <property type="entry name" value="HMA_dom_sf"/>
</dbReference>
<evidence type="ECO:0000256" key="1">
    <source>
        <dbReference type="ARBA" id="ARBA00004141"/>
    </source>
</evidence>
<name>A0ABN1MRZ2_9FLAO</name>
<dbReference type="InterPro" id="IPR009908">
    <property type="entry name" value="Methylamine_util_MauE"/>
</dbReference>
<keyword evidence="2 5" id="KW-0812">Transmembrane</keyword>
<keyword evidence="3 5" id="KW-1133">Transmembrane helix</keyword>
<dbReference type="EMBL" id="BAAAFH010000011">
    <property type="protein sequence ID" value="GAA0875657.1"/>
    <property type="molecule type" value="Genomic_DNA"/>
</dbReference>
<comment type="subcellular location">
    <subcellularLocation>
        <location evidence="1">Membrane</location>
        <topology evidence="1">Multi-pass membrane protein</topology>
    </subcellularLocation>
</comment>
<evidence type="ECO:0000256" key="2">
    <source>
        <dbReference type="ARBA" id="ARBA00022692"/>
    </source>
</evidence>
<feature type="transmembrane region" description="Helical" evidence="5">
    <location>
        <begin position="175"/>
        <end position="196"/>
    </location>
</feature>
<comment type="caution">
    <text evidence="7">The sequence shown here is derived from an EMBL/GenBank/DDBJ whole genome shotgun (WGS) entry which is preliminary data.</text>
</comment>
<evidence type="ECO:0000313" key="8">
    <source>
        <dbReference type="Proteomes" id="UP001501126"/>
    </source>
</evidence>
<feature type="transmembrane region" description="Helical" evidence="5">
    <location>
        <begin position="80"/>
        <end position="100"/>
    </location>
</feature>
<feature type="transmembrane region" description="Helical" evidence="5">
    <location>
        <begin position="151"/>
        <end position="169"/>
    </location>
</feature>
<feature type="transmembrane region" description="Helical" evidence="5">
    <location>
        <begin position="217"/>
        <end position="237"/>
    </location>
</feature>